<proteinExistence type="predicted"/>
<dbReference type="InParanoid" id="A0A6C2YID1"/>
<dbReference type="EMBL" id="LR586016">
    <property type="protein sequence ID" value="VIP01031.1"/>
    <property type="molecule type" value="Genomic_DNA"/>
</dbReference>
<organism evidence="3">
    <name type="scientific">Tuwongella immobilis</name>
    <dbReference type="NCBI Taxonomy" id="692036"/>
    <lineage>
        <taxon>Bacteria</taxon>
        <taxon>Pseudomonadati</taxon>
        <taxon>Planctomycetota</taxon>
        <taxon>Planctomycetia</taxon>
        <taxon>Gemmatales</taxon>
        <taxon>Gemmataceae</taxon>
        <taxon>Tuwongella</taxon>
    </lineage>
</organism>
<feature type="domain" description="MoxR-vWA-beta-propeller ternary system" evidence="2">
    <location>
        <begin position="4"/>
        <end position="196"/>
    </location>
</feature>
<dbReference type="EMBL" id="LR593887">
    <property type="protein sequence ID" value="VTR97487.1"/>
    <property type="molecule type" value="Genomic_DNA"/>
</dbReference>
<dbReference type="InterPro" id="IPR045549">
    <property type="entry name" value="bpX4"/>
</dbReference>
<protein>
    <recommendedName>
        <fullName evidence="2">MoxR-vWA-beta-propeller ternary system domain-containing protein</fullName>
    </recommendedName>
</protein>
<dbReference type="RefSeq" id="WP_162656244.1">
    <property type="nucleotide sequence ID" value="NZ_LR593887.1"/>
</dbReference>
<keyword evidence="4" id="KW-1185">Reference proteome</keyword>
<evidence type="ECO:0000256" key="1">
    <source>
        <dbReference type="SAM" id="MobiDB-lite"/>
    </source>
</evidence>
<evidence type="ECO:0000313" key="3">
    <source>
        <dbReference type="EMBL" id="VIP01031.1"/>
    </source>
</evidence>
<evidence type="ECO:0000259" key="2">
    <source>
        <dbReference type="Pfam" id="PF19920"/>
    </source>
</evidence>
<reference evidence="3" key="1">
    <citation type="submission" date="2019-04" db="EMBL/GenBank/DDBJ databases">
        <authorList>
            <consortium name="Science for Life Laboratories"/>
        </authorList>
    </citation>
    <scope>NUCLEOTIDE SEQUENCE</scope>
    <source>
        <strain evidence="3">MBLW1</strain>
    </source>
</reference>
<gene>
    <name evidence="3" type="ORF">GMBLW1_29290</name>
</gene>
<accession>A0A6C2YID1</accession>
<feature type="region of interest" description="Disordered" evidence="1">
    <location>
        <begin position="194"/>
        <end position="227"/>
    </location>
</feature>
<sequence>MATFAEFLHSLLIWGEVALLERPILTDAGRAESLQLLRQVGERHLDSLPGPRLELACETALSVAEWFADLCWWIVASESPQSQAWNRGVPVPHTPAEHFAGDWILRFCGMPERRLRFRPIDDPVRTGLDAMLRAWPFSGVRFPIDAPPTTPLDFGGHLGMQWQYAQRLRDQPRPGWLPTDPDFRERIELAFAQVNRPMPGALDRPDDAPPSAPLETGTATGDAPSHR</sequence>
<evidence type="ECO:0000313" key="4">
    <source>
        <dbReference type="Proteomes" id="UP000464378"/>
    </source>
</evidence>
<dbReference type="KEGG" id="tim:GMBLW1_29290"/>
<dbReference type="Pfam" id="PF19920">
    <property type="entry name" value="bpX4"/>
    <property type="match status" value="1"/>
</dbReference>
<dbReference type="AlphaFoldDB" id="A0A6C2YID1"/>
<name>A0A6C2YID1_9BACT</name>
<dbReference type="Proteomes" id="UP000464378">
    <property type="component" value="Chromosome"/>
</dbReference>